<dbReference type="RefSeq" id="XP_039759658.1">
    <property type="nucleotide sequence ID" value="XM_039903724.1"/>
</dbReference>
<evidence type="ECO:0000256" key="4">
    <source>
        <dbReference type="ARBA" id="ARBA00022692"/>
    </source>
</evidence>
<feature type="transmembrane region" description="Helical" evidence="11">
    <location>
        <begin position="54"/>
        <end position="73"/>
    </location>
</feature>
<evidence type="ECO:0000256" key="10">
    <source>
        <dbReference type="ARBA" id="ARBA00031497"/>
    </source>
</evidence>
<keyword evidence="8 11" id="KW-0472">Membrane</keyword>
<evidence type="ECO:0000256" key="3">
    <source>
        <dbReference type="ARBA" id="ARBA00018191"/>
    </source>
</evidence>
<keyword evidence="6 11" id="KW-1133">Transmembrane helix</keyword>
<name>S4P8X7_9NEOP</name>
<evidence type="ECO:0000256" key="11">
    <source>
        <dbReference type="SAM" id="Phobius"/>
    </source>
</evidence>
<evidence type="ECO:0000313" key="12">
    <source>
        <dbReference type="EMBL" id="JAA88576.1"/>
    </source>
</evidence>
<dbReference type="EMBL" id="GAIX01003984">
    <property type="protein sequence ID" value="JAA88576.1"/>
    <property type="molecule type" value="Transcribed_RNA"/>
</dbReference>
<evidence type="ECO:0000256" key="7">
    <source>
        <dbReference type="ARBA" id="ARBA00023128"/>
    </source>
</evidence>
<organism evidence="12">
    <name type="scientific">Pararge aegeria</name>
    <name type="common">speckled wood butterfly</name>
    <dbReference type="NCBI Taxonomy" id="116150"/>
    <lineage>
        <taxon>Eukaryota</taxon>
        <taxon>Metazoa</taxon>
        <taxon>Ecdysozoa</taxon>
        <taxon>Arthropoda</taxon>
        <taxon>Hexapoda</taxon>
        <taxon>Insecta</taxon>
        <taxon>Pterygota</taxon>
        <taxon>Neoptera</taxon>
        <taxon>Endopterygota</taxon>
        <taxon>Lepidoptera</taxon>
        <taxon>Glossata</taxon>
        <taxon>Ditrysia</taxon>
        <taxon>Papilionoidea</taxon>
        <taxon>Nymphalidae</taxon>
        <taxon>Satyrinae</taxon>
        <taxon>Satyrini</taxon>
        <taxon>Parargina</taxon>
        <taxon>Pararge</taxon>
    </lineage>
</organism>
<keyword evidence="5" id="KW-0999">Mitochondrion inner membrane</keyword>
<keyword evidence="12" id="KW-0830">Ubiquinone</keyword>
<evidence type="ECO:0000256" key="5">
    <source>
        <dbReference type="ARBA" id="ARBA00022792"/>
    </source>
</evidence>
<keyword evidence="4 11" id="KW-0812">Transmembrane</keyword>
<comment type="similarity">
    <text evidence="2">Belongs to the complex I NDUFA11 subunit family.</text>
</comment>
<reference evidence="12" key="1">
    <citation type="journal article" date="2013" name="BMC Genomics">
        <title>Unscrambling butterfly oogenesis.</title>
        <authorList>
            <person name="Carter J.M."/>
            <person name="Baker S.C."/>
            <person name="Pink R."/>
            <person name="Carter D.R."/>
            <person name="Collins A."/>
            <person name="Tomlin J."/>
            <person name="Gibbs M."/>
            <person name="Breuker C.J."/>
        </authorList>
    </citation>
    <scope>NUCLEOTIDE SEQUENCE</scope>
    <source>
        <tissue evidence="12">Ovary</tissue>
    </source>
</reference>
<feature type="transmembrane region" description="Helical" evidence="11">
    <location>
        <begin position="85"/>
        <end position="101"/>
    </location>
</feature>
<dbReference type="PANTHER" id="PTHR21382">
    <property type="entry name" value="NADH-UBIQUINONE OXIDOREDUCTASE SUBUNIT"/>
    <property type="match status" value="1"/>
</dbReference>
<comment type="subcellular location">
    <subcellularLocation>
        <location evidence="1">Mitochondrion inner membrane</location>
        <topology evidence="1">Multi-pass membrane protein</topology>
        <orientation evidence="1">Matrix side</orientation>
    </subcellularLocation>
</comment>
<evidence type="ECO:0000256" key="9">
    <source>
        <dbReference type="ARBA" id="ARBA00030608"/>
    </source>
</evidence>
<dbReference type="InterPro" id="IPR039205">
    <property type="entry name" value="NDUFA11"/>
</dbReference>
<proteinExistence type="inferred from homology"/>
<dbReference type="PANTHER" id="PTHR21382:SF1">
    <property type="entry name" value="NADH DEHYDROGENASE [UBIQUINONE] 1 ALPHA SUBCOMPLEX SUBUNIT 11"/>
    <property type="match status" value="1"/>
</dbReference>
<dbReference type="CTD" id="37385"/>
<sequence length="166" mass="17934">MLSYKYYDTPEGHDVFKKTVVTGKYAALAGLGVGTLDVLMHSHPKGFFNTGFRYAFFIGPLVGMATAFTVTANYAQNVRGKNDKINYFLGGVAAGAVVGAWQRSVTVGVPAAVVLGVVGIAMKMSVDENWCLFPGFTPATKSIMSVKHDWSLVKDIDELKTWTKGN</sequence>
<dbReference type="GO" id="GO:0045271">
    <property type="term" value="C:respiratory chain complex I"/>
    <property type="evidence" value="ECO:0007669"/>
    <property type="project" value="InterPro"/>
</dbReference>
<dbReference type="GO" id="GO:0005743">
    <property type="term" value="C:mitochondrial inner membrane"/>
    <property type="evidence" value="ECO:0007669"/>
    <property type="project" value="UniProtKB-SubCell"/>
</dbReference>
<accession>S4P8X7</accession>
<evidence type="ECO:0000256" key="6">
    <source>
        <dbReference type="ARBA" id="ARBA00022989"/>
    </source>
</evidence>
<protein>
    <recommendedName>
        <fullName evidence="3">NADH dehydrogenase [ubiquinone] 1 alpha subcomplex subunit 11</fullName>
    </recommendedName>
    <alternativeName>
        <fullName evidence="9">Complex I-B14.7</fullName>
    </alternativeName>
    <alternativeName>
        <fullName evidence="10">NADH-ubiquinone oxidoreductase subunit B14.7</fullName>
    </alternativeName>
</protein>
<keyword evidence="7" id="KW-0496">Mitochondrion</keyword>
<feature type="transmembrane region" description="Helical" evidence="11">
    <location>
        <begin position="107"/>
        <end position="126"/>
    </location>
</feature>
<evidence type="ECO:0000256" key="2">
    <source>
        <dbReference type="ARBA" id="ARBA00008699"/>
    </source>
</evidence>
<evidence type="ECO:0000256" key="8">
    <source>
        <dbReference type="ARBA" id="ARBA00023136"/>
    </source>
</evidence>
<reference evidence="12" key="2">
    <citation type="submission" date="2013-05" db="EMBL/GenBank/DDBJ databases">
        <authorList>
            <person name="Carter J.-M."/>
            <person name="Baker S.C."/>
            <person name="Pink R."/>
            <person name="Carter D.R.F."/>
            <person name="Collins A."/>
            <person name="Tomlin J."/>
            <person name="Gibbs M."/>
            <person name="Breuker C.J."/>
        </authorList>
    </citation>
    <scope>NUCLEOTIDE SEQUENCE</scope>
    <source>
        <tissue evidence="12">Ovary</tissue>
    </source>
</reference>
<dbReference type="GO" id="GO:0006120">
    <property type="term" value="P:mitochondrial electron transport, NADH to ubiquinone"/>
    <property type="evidence" value="ECO:0007669"/>
    <property type="project" value="InterPro"/>
</dbReference>
<dbReference type="GeneID" id="120633506"/>
<dbReference type="AlphaFoldDB" id="S4P8X7"/>
<evidence type="ECO:0000256" key="1">
    <source>
        <dbReference type="ARBA" id="ARBA00004292"/>
    </source>
</evidence>